<accession>A0ABV3QJY1</accession>
<evidence type="ECO:0008006" key="4">
    <source>
        <dbReference type="Google" id="ProtNLM"/>
    </source>
</evidence>
<evidence type="ECO:0000313" key="2">
    <source>
        <dbReference type="EMBL" id="MEW9573602.1"/>
    </source>
</evidence>
<evidence type="ECO:0000313" key="3">
    <source>
        <dbReference type="Proteomes" id="UP001556220"/>
    </source>
</evidence>
<keyword evidence="1" id="KW-0812">Transmembrane</keyword>
<feature type="transmembrane region" description="Helical" evidence="1">
    <location>
        <begin position="55"/>
        <end position="74"/>
    </location>
</feature>
<keyword evidence="1" id="KW-0472">Membrane</keyword>
<name>A0ABV3QJY1_9GAMM</name>
<reference evidence="2 3" key="1">
    <citation type="submission" date="2024-06" db="EMBL/GenBank/DDBJ databases">
        <authorList>
            <person name="Woo H."/>
        </authorList>
    </citation>
    <scope>NUCLEOTIDE SEQUENCE [LARGE SCALE GENOMIC DNA]</scope>
    <source>
        <strain evidence="2 3">Si-c</strain>
    </source>
</reference>
<feature type="transmembrane region" description="Helical" evidence="1">
    <location>
        <begin position="86"/>
        <end position="109"/>
    </location>
</feature>
<evidence type="ECO:0000256" key="1">
    <source>
        <dbReference type="SAM" id="Phobius"/>
    </source>
</evidence>
<feature type="transmembrane region" description="Helical" evidence="1">
    <location>
        <begin position="21"/>
        <end position="43"/>
    </location>
</feature>
<feature type="transmembrane region" description="Helical" evidence="1">
    <location>
        <begin position="129"/>
        <end position="148"/>
    </location>
</feature>
<gene>
    <name evidence="2" type="ORF">ABQJ54_17750</name>
</gene>
<feature type="transmembrane region" description="Helical" evidence="1">
    <location>
        <begin position="155"/>
        <end position="174"/>
    </location>
</feature>
<proteinExistence type="predicted"/>
<comment type="caution">
    <text evidence="2">The sequence shown here is derived from an EMBL/GenBank/DDBJ whole genome shotgun (WGS) entry which is preliminary data.</text>
</comment>
<keyword evidence="1" id="KW-1133">Transmembrane helix</keyword>
<organism evidence="2 3">
    <name type="scientific">Rhodanobacter lycopersici</name>
    <dbReference type="NCBI Taxonomy" id="3162487"/>
    <lineage>
        <taxon>Bacteria</taxon>
        <taxon>Pseudomonadati</taxon>
        <taxon>Pseudomonadota</taxon>
        <taxon>Gammaproteobacteria</taxon>
        <taxon>Lysobacterales</taxon>
        <taxon>Rhodanobacteraceae</taxon>
        <taxon>Rhodanobacter</taxon>
    </lineage>
</organism>
<dbReference type="Proteomes" id="UP001556220">
    <property type="component" value="Unassembled WGS sequence"/>
</dbReference>
<protein>
    <recommendedName>
        <fullName evidence="4">Metal-dependent hydrolase</fullName>
    </recommendedName>
</protein>
<dbReference type="RefSeq" id="WP_367855651.1">
    <property type="nucleotide sequence ID" value="NZ_JBFOHK010000005.1"/>
</dbReference>
<dbReference type="EMBL" id="JBFOHK010000005">
    <property type="protein sequence ID" value="MEW9573602.1"/>
    <property type="molecule type" value="Genomic_DNA"/>
</dbReference>
<sequence length="175" mass="18506">MFAAHFAAGLAIGAHARRAPMAALLAGAFLPDIVWIGLAVAGIEPSAPAVFFDGWSHSFASVLVMAALFALCFAHAGMQAWLPAGLAVMSHVVLDAIVHPVPIALYPHASLRVPWDLWSWGAQPAALGFSHYWWIQLAVVVALLGVYARASLRSSFPPNLVAATVLLVLGLHMVI</sequence>
<keyword evidence="3" id="KW-1185">Reference proteome</keyword>